<evidence type="ECO:0000256" key="1">
    <source>
        <dbReference type="SAM" id="MobiDB-lite"/>
    </source>
</evidence>
<protein>
    <submittedName>
        <fullName evidence="2">Uncharacterized protein</fullName>
    </submittedName>
</protein>
<accession>A0A699UDW8</accession>
<name>A0A699UDW8_TANCI</name>
<reference evidence="2" key="1">
    <citation type="journal article" date="2019" name="Sci. Rep.">
        <title>Draft genome of Tanacetum cinerariifolium, the natural source of mosquito coil.</title>
        <authorList>
            <person name="Yamashiro T."/>
            <person name="Shiraishi A."/>
            <person name="Satake H."/>
            <person name="Nakayama K."/>
        </authorList>
    </citation>
    <scope>NUCLEOTIDE SEQUENCE</scope>
</reference>
<evidence type="ECO:0000313" key="2">
    <source>
        <dbReference type="EMBL" id="GFD21202.1"/>
    </source>
</evidence>
<comment type="caution">
    <text evidence="2">The sequence shown here is derived from an EMBL/GenBank/DDBJ whole genome shotgun (WGS) entry which is preliminary data.</text>
</comment>
<feature type="compositionally biased region" description="Basic and acidic residues" evidence="1">
    <location>
        <begin position="1"/>
        <end position="27"/>
    </location>
</feature>
<organism evidence="2">
    <name type="scientific">Tanacetum cinerariifolium</name>
    <name type="common">Dalmatian daisy</name>
    <name type="synonym">Chrysanthemum cinerariifolium</name>
    <dbReference type="NCBI Taxonomy" id="118510"/>
    <lineage>
        <taxon>Eukaryota</taxon>
        <taxon>Viridiplantae</taxon>
        <taxon>Streptophyta</taxon>
        <taxon>Embryophyta</taxon>
        <taxon>Tracheophyta</taxon>
        <taxon>Spermatophyta</taxon>
        <taxon>Magnoliopsida</taxon>
        <taxon>eudicotyledons</taxon>
        <taxon>Gunneridae</taxon>
        <taxon>Pentapetalae</taxon>
        <taxon>asterids</taxon>
        <taxon>campanulids</taxon>
        <taxon>Asterales</taxon>
        <taxon>Asteraceae</taxon>
        <taxon>Asteroideae</taxon>
        <taxon>Anthemideae</taxon>
        <taxon>Anthemidinae</taxon>
        <taxon>Tanacetum</taxon>
    </lineage>
</organism>
<proteinExistence type="predicted"/>
<sequence>MERGFLDSGDKKKKDGGSKGADKKKIDGASSFNDESPILDGIAKHVNIDGMISVPKSILKKAVRSVRNDKHEAVKTGNDGGSPSKVSFGLLGILVLY</sequence>
<feature type="region of interest" description="Disordered" evidence="1">
    <location>
        <begin position="1"/>
        <end position="37"/>
    </location>
</feature>
<dbReference type="EMBL" id="BKCJ011328078">
    <property type="protein sequence ID" value="GFD21202.1"/>
    <property type="molecule type" value="Genomic_DNA"/>
</dbReference>
<gene>
    <name evidence="2" type="ORF">Tci_893171</name>
</gene>
<dbReference type="AlphaFoldDB" id="A0A699UDW8"/>